<sequence>MPSKIRILFLGANPSDTTRLALGREVREITQRLRATHEGERFEIVQEWAVRVSDLQAALLRHRPQIVHFSGHGRGALGDRSPDSVRVGREMLPADEPRAEDLDGEILVEDDAGRAKPIPASALANLFGIMGGVRCVVLNACHSAAQAEAIQQHVDAVIGMSRKIEDAAAINFAWAFYQGLGFGESLSNAFELGKNQIELAGFGDGEVPRLLTREVPSRAGVVVADARPRASRDVEEERVDPFLASVERVARLRHAGARITRHEGPAPWAGTLDIEVQEGAIFELRVVGAVDRPITEELLTQYIKEVVQPLRQRDPYGGKPTLVHAGASAAYAFQMEAARRGVLLKSFSEYQGLLDFTRYLERQTERLESDGIYPPWLYVDQPARVSLAGAREERRVESALATLWQELDTPLHPRFALVLGDFGAGKTFLLHELARRMATEKHPLVPVLVEMSKLEKAQTLKTLLAQHFAAADMAGFDFDAFQYMLAEGRIALLFDGFDELALRLPYDRAVQHFETVLQAAHGLAKVVVTSRRQHFLTDHDVKRALAEQAERTQGYRFFLLDRFEEPQIRRFLQNTLRDPVEADARYRQLDNVKDLLGLSHNPRMLGFIAKIDKQKLRRAEENDEEVTAAKLYEWLVDQWLDFEYERANPPGAPRGVSRKALRTVMSDLALLLWDRPVKTVEIQEIRECVVSRMRALGEPVLDAGILEHLFGSGSLFVRDRDGVFQFVHRSVLEWLVAEVAARDVVRKGDSSALALDEMSELMADFFASMVGKDAALDWASGKLSGAAEGHAKKNAALLLKRIEKTWGPLPEVDVPVTLDLVGQDLRGGDYSGVDWSEANLAGADLQGATLVGAKLWGASLAYADLSRADLRGADLSRVDLTAADLSFVRAVGADLTMAGPIEPARWRGANLLRAKGIQNEWLEPLIAEGAVPPSLRQVEPMWLSASRCSSVAFCADGNMLAAGHVDGTVWLVDARRGKVLRVLLGHTGEARSVAFSADCKRIASGSSDTTIRVWDVATGRISSILEGHVGAVNSVVFAADDEVLVSGSEDKSIRLWDVDAGRQMGVFQWLRGAVTSLALSPDGKTLASGSSDKLIGLWDFVTIGSSTMIAALRGHTDVVRSVAFAPDGKTLASGSADKTIRLWDVETRRTVSILHGHAKAVTSVAFAPDGKNLASGSSDHTARLWNSHTGRETGRIVDHENSVMSVAFAPDGTRFAVGSWDTTLRLWDVRTGRPIHVFERRPHSVTSVAFAPDGKTLASGSDDRTVRLWDLETGRRLRTLEGHLLSVTSVAFAPDGRTLASVSGDNLIRLWDVKTEGVFRALVGHGNVVTSVAFSPDGMTLATGSHDDSVRLWDVATGREIRTFQSHEGPVTSVAFAPDGRTLASSSSDLTILLWDLLRRQTIRIFAGHKDVVTSVAFAPDGKALVSASQDKTVRLWDVSAGLEARILEGHTDFVTSVAFTPDGQTIASGSADNTLRLWDVGTGRAIGILKRHASPVTSVAFSPDGRTLASASADGTIHLWDPSTARCIAILLTTPEGWVAFTPDGRYKLGGDIGGSFWHVAGLCRFEPGEIDPYLDLRLRDRTSILPAKP</sequence>
<dbReference type="Proteomes" id="UP001151081">
    <property type="component" value="Unassembled WGS sequence"/>
</dbReference>
<comment type="caution">
    <text evidence="5">The sequence shown here is derived from an EMBL/GenBank/DDBJ whole genome shotgun (WGS) entry which is preliminary data.</text>
</comment>
<feature type="repeat" description="WD" evidence="3">
    <location>
        <begin position="1364"/>
        <end position="1405"/>
    </location>
</feature>
<feature type="repeat" description="WD" evidence="3">
    <location>
        <begin position="1025"/>
        <end position="1066"/>
    </location>
</feature>
<accession>A0A9X4AQV4</accession>
<proteinExistence type="predicted"/>
<evidence type="ECO:0000256" key="1">
    <source>
        <dbReference type="ARBA" id="ARBA00022574"/>
    </source>
</evidence>
<dbReference type="FunFam" id="2.130.10.10:FF:000228">
    <property type="entry name" value="COMPASS-like H3K4 histone methylase component WDR5A"/>
    <property type="match status" value="1"/>
</dbReference>
<dbReference type="PROSITE" id="PS50082">
    <property type="entry name" value="WD_REPEATS_2"/>
    <property type="match status" value="13"/>
</dbReference>
<dbReference type="Pfam" id="PF00400">
    <property type="entry name" value="WD40"/>
    <property type="match status" value="14"/>
</dbReference>
<dbReference type="InterPro" id="IPR001680">
    <property type="entry name" value="WD40_rpt"/>
</dbReference>
<evidence type="ECO:0000256" key="3">
    <source>
        <dbReference type="PROSITE-ProRule" id="PRU00221"/>
    </source>
</evidence>
<feature type="repeat" description="WD" evidence="3">
    <location>
        <begin position="1448"/>
        <end position="1489"/>
    </location>
</feature>
<reference evidence="5 6" key="1">
    <citation type="submission" date="2021-04" db="EMBL/GenBank/DDBJ databases">
        <title>Genome analysis of Polyangium sp.</title>
        <authorList>
            <person name="Li Y."/>
            <person name="Wang J."/>
        </authorList>
    </citation>
    <scope>NUCLEOTIDE SEQUENCE [LARGE SCALE GENOMIC DNA]</scope>
    <source>
        <strain evidence="5 6">SDU14</strain>
    </source>
</reference>
<dbReference type="InterPro" id="IPR027417">
    <property type="entry name" value="P-loop_NTPase"/>
</dbReference>
<dbReference type="InterPro" id="IPR001646">
    <property type="entry name" value="5peptide_repeat"/>
</dbReference>
<dbReference type="SUPFAM" id="SSF52540">
    <property type="entry name" value="P-loop containing nucleoside triphosphate hydrolases"/>
    <property type="match status" value="1"/>
</dbReference>
<dbReference type="InterPro" id="IPR019775">
    <property type="entry name" value="WD40_repeat_CS"/>
</dbReference>
<dbReference type="PANTHER" id="PTHR19848:SF8">
    <property type="entry name" value="F-BOX AND WD REPEAT DOMAIN CONTAINING 7"/>
    <property type="match status" value="1"/>
</dbReference>
<evidence type="ECO:0000259" key="4">
    <source>
        <dbReference type="PROSITE" id="PS50837"/>
    </source>
</evidence>
<dbReference type="EMBL" id="JAGTJJ010000005">
    <property type="protein sequence ID" value="MDC3981473.1"/>
    <property type="molecule type" value="Genomic_DNA"/>
</dbReference>
<evidence type="ECO:0000313" key="6">
    <source>
        <dbReference type="Proteomes" id="UP001151081"/>
    </source>
</evidence>
<feature type="repeat" description="WD" evidence="3">
    <location>
        <begin position="983"/>
        <end position="1024"/>
    </location>
</feature>
<keyword evidence="6" id="KW-1185">Reference proteome</keyword>
<dbReference type="InterPro" id="IPR020472">
    <property type="entry name" value="WD40_PAC1"/>
</dbReference>
<evidence type="ECO:0000256" key="2">
    <source>
        <dbReference type="ARBA" id="ARBA00022737"/>
    </source>
</evidence>
<dbReference type="SUPFAM" id="SSF141571">
    <property type="entry name" value="Pentapeptide repeat-like"/>
    <property type="match status" value="1"/>
</dbReference>
<dbReference type="SUPFAM" id="SSF50998">
    <property type="entry name" value="Quinoprotein alcohol dehydrogenase-like"/>
    <property type="match status" value="2"/>
</dbReference>
<dbReference type="InterPro" id="IPR054571">
    <property type="entry name" value="NA-iREase3_dom"/>
</dbReference>
<feature type="domain" description="NACHT" evidence="4">
    <location>
        <begin position="414"/>
        <end position="500"/>
    </location>
</feature>
<dbReference type="Gene3D" id="2.160.20.80">
    <property type="entry name" value="E3 ubiquitin-protein ligase SopA"/>
    <property type="match status" value="1"/>
</dbReference>
<feature type="repeat" description="WD" evidence="3">
    <location>
        <begin position="1322"/>
        <end position="1363"/>
    </location>
</feature>
<dbReference type="PROSITE" id="PS50294">
    <property type="entry name" value="WD_REPEATS_REGION"/>
    <property type="match status" value="13"/>
</dbReference>
<feature type="repeat" description="WD" evidence="3">
    <location>
        <begin position="1067"/>
        <end position="1099"/>
    </location>
</feature>
<dbReference type="Pfam" id="PF05729">
    <property type="entry name" value="NACHT"/>
    <property type="match status" value="1"/>
</dbReference>
<feature type="repeat" description="WD" evidence="3">
    <location>
        <begin position="1280"/>
        <end position="1321"/>
    </location>
</feature>
<dbReference type="InterPro" id="IPR024983">
    <property type="entry name" value="CHAT_dom"/>
</dbReference>
<dbReference type="PANTHER" id="PTHR19848">
    <property type="entry name" value="WD40 REPEAT PROTEIN"/>
    <property type="match status" value="1"/>
</dbReference>
<keyword evidence="1 3" id="KW-0853">WD repeat</keyword>
<feature type="repeat" description="WD" evidence="3">
    <location>
        <begin position="1112"/>
        <end position="1153"/>
    </location>
</feature>
<dbReference type="InterPro" id="IPR007111">
    <property type="entry name" value="NACHT_NTPase"/>
</dbReference>
<feature type="repeat" description="WD" evidence="3">
    <location>
        <begin position="1406"/>
        <end position="1447"/>
    </location>
</feature>
<evidence type="ECO:0000313" key="5">
    <source>
        <dbReference type="EMBL" id="MDC3981473.1"/>
    </source>
</evidence>
<feature type="repeat" description="WD" evidence="3">
    <location>
        <begin position="1154"/>
        <end position="1195"/>
    </location>
</feature>
<protein>
    <submittedName>
        <fullName evidence="5">Pentapeptide repeat-containing protein</fullName>
    </submittedName>
</protein>
<dbReference type="Gene3D" id="2.130.10.10">
    <property type="entry name" value="YVTN repeat-like/Quinoprotein amine dehydrogenase"/>
    <property type="match status" value="6"/>
</dbReference>
<dbReference type="Gene3D" id="3.40.50.300">
    <property type="entry name" value="P-loop containing nucleotide triphosphate hydrolases"/>
    <property type="match status" value="1"/>
</dbReference>
<feature type="repeat" description="WD" evidence="3">
    <location>
        <begin position="1196"/>
        <end position="1237"/>
    </location>
</feature>
<dbReference type="PROSITE" id="PS50837">
    <property type="entry name" value="NACHT"/>
    <property type="match status" value="1"/>
</dbReference>
<gene>
    <name evidence="5" type="ORF">KEG57_13250</name>
</gene>
<organism evidence="5 6">
    <name type="scientific">Polyangium jinanense</name>
    <dbReference type="NCBI Taxonomy" id="2829994"/>
    <lineage>
        <taxon>Bacteria</taxon>
        <taxon>Pseudomonadati</taxon>
        <taxon>Myxococcota</taxon>
        <taxon>Polyangia</taxon>
        <taxon>Polyangiales</taxon>
        <taxon>Polyangiaceae</taxon>
        <taxon>Polyangium</taxon>
    </lineage>
</organism>
<feature type="repeat" description="WD" evidence="3">
    <location>
        <begin position="1238"/>
        <end position="1279"/>
    </location>
</feature>
<dbReference type="InterPro" id="IPR011047">
    <property type="entry name" value="Quinoprotein_ADH-like_sf"/>
</dbReference>
<dbReference type="CDD" id="cd00200">
    <property type="entry name" value="WD40"/>
    <property type="match status" value="2"/>
</dbReference>
<name>A0A9X4AQV4_9BACT</name>
<feature type="repeat" description="WD" evidence="3">
    <location>
        <begin position="1490"/>
        <end position="1531"/>
    </location>
</feature>
<dbReference type="RefSeq" id="WP_272420141.1">
    <property type="nucleotide sequence ID" value="NZ_JAGTJJ010000005.1"/>
</dbReference>
<keyword evidence="2" id="KW-0677">Repeat</keyword>
<dbReference type="Pfam" id="PF00805">
    <property type="entry name" value="Pentapeptide"/>
    <property type="match status" value="2"/>
</dbReference>
<dbReference type="Pfam" id="PF12770">
    <property type="entry name" value="CHAT"/>
    <property type="match status" value="1"/>
</dbReference>
<dbReference type="SMART" id="SM00320">
    <property type="entry name" value="WD40"/>
    <property type="match status" value="14"/>
</dbReference>
<dbReference type="Pfam" id="PF22739">
    <property type="entry name" value="NA-iREase3"/>
    <property type="match status" value="1"/>
</dbReference>
<dbReference type="PRINTS" id="PR00320">
    <property type="entry name" value="GPROTEINBRPT"/>
</dbReference>
<dbReference type="PROSITE" id="PS00678">
    <property type="entry name" value="WD_REPEATS_1"/>
    <property type="match status" value="9"/>
</dbReference>
<dbReference type="InterPro" id="IPR015943">
    <property type="entry name" value="WD40/YVTN_repeat-like_dom_sf"/>
</dbReference>